<evidence type="ECO:0000259" key="1">
    <source>
        <dbReference type="PROSITE" id="PS50022"/>
    </source>
</evidence>
<evidence type="ECO:0000313" key="2">
    <source>
        <dbReference type="EMBL" id="KAA6348001.1"/>
    </source>
</evidence>
<dbReference type="InterPro" id="IPR008979">
    <property type="entry name" value="Galactose-bd-like_sf"/>
</dbReference>
<dbReference type="InterPro" id="IPR013728">
    <property type="entry name" value="BT_3987-like_N"/>
</dbReference>
<name>A0A5J4SRF9_9ZZZZ</name>
<dbReference type="Gene3D" id="2.60.120.260">
    <property type="entry name" value="Galactose-binding domain-like"/>
    <property type="match status" value="1"/>
</dbReference>
<organism evidence="2">
    <name type="scientific">termite gut metagenome</name>
    <dbReference type="NCBI Taxonomy" id="433724"/>
    <lineage>
        <taxon>unclassified sequences</taxon>
        <taxon>metagenomes</taxon>
        <taxon>organismal metagenomes</taxon>
    </lineage>
</organism>
<dbReference type="SUPFAM" id="SSF49785">
    <property type="entry name" value="Galactose-binding domain-like"/>
    <property type="match status" value="1"/>
</dbReference>
<accession>A0A5J4SRF9</accession>
<dbReference type="EMBL" id="SNRY01000079">
    <property type="protein sequence ID" value="KAA6348001.1"/>
    <property type="molecule type" value="Genomic_DNA"/>
</dbReference>
<dbReference type="Pfam" id="PF08522">
    <property type="entry name" value="BT_3987-like_N"/>
    <property type="match status" value="1"/>
</dbReference>
<gene>
    <name evidence="2" type="ORF">EZS27_004538</name>
</gene>
<reference evidence="2" key="1">
    <citation type="submission" date="2019-03" db="EMBL/GenBank/DDBJ databases">
        <title>Single cell metagenomics reveals metabolic interactions within the superorganism composed of flagellate Streblomastix strix and complex community of Bacteroidetes bacteria on its surface.</title>
        <authorList>
            <person name="Treitli S.C."/>
            <person name="Kolisko M."/>
            <person name="Husnik F."/>
            <person name="Keeling P."/>
            <person name="Hampl V."/>
        </authorList>
    </citation>
    <scope>NUCLEOTIDE SEQUENCE</scope>
    <source>
        <strain evidence="2">STM</strain>
    </source>
</reference>
<comment type="caution">
    <text evidence="2">The sequence shown here is derived from an EMBL/GenBank/DDBJ whole genome shotgun (WGS) entry which is preliminary data.</text>
</comment>
<dbReference type="AlphaFoldDB" id="A0A5J4SRF9"/>
<dbReference type="PROSITE" id="PS51257">
    <property type="entry name" value="PROKAR_LIPOPROTEIN"/>
    <property type="match status" value="1"/>
</dbReference>
<protein>
    <recommendedName>
        <fullName evidence="1">F5/8 type C domain-containing protein</fullName>
    </recommendedName>
</protein>
<sequence length="317" mass="35962">MKIKLYFIICAVAAVMVQSCNDGIPEKLEFKQFRNVFFSAAGTVRNVTLASQRDTSFVFGNISYGGTTDYEQGKVVAEILADPSLVEAYNVENQTEYELLPANAFAFDNTQLQIENGRNYSKAAKLFVAPQELVAEKPYMLPVTVNLISAPEGMNLNEDRKTAYWIFTYTFSPPQDQDIEKNKWTIDSHHDTWSVGYEPEKAIDGDPNTPWHTGLGGAYPYWFIIDFHKTLKVSGIIFQNRLPANVDVKNFPLRVKWELSEDKVTWQTILEDNALSNTLDEQQLPCTTVLSGQYLKFSVYEGWIGAPYTYVGEMSIY</sequence>
<proteinExistence type="predicted"/>
<dbReference type="Pfam" id="PF00754">
    <property type="entry name" value="F5_F8_type_C"/>
    <property type="match status" value="1"/>
</dbReference>
<dbReference type="InterPro" id="IPR000421">
    <property type="entry name" value="FA58C"/>
</dbReference>
<dbReference type="Gene3D" id="2.60.40.1740">
    <property type="entry name" value="hypothetical protein (bacova_03559)"/>
    <property type="match status" value="1"/>
</dbReference>
<dbReference type="PROSITE" id="PS50022">
    <property type="entry name" value="FA58C_3"/>
    <property type="match status" value="1"/>
</dbReference>
<feature type="domain" description="F5/8 type C" evidence="1">
    <location>
        <begin position="170"/>
        <end position="317"/>
    </location>
</feature>